<keyword evidence="1 3" id="KW-0479">Metal-binding</keyword>
<keyword evidence="2 3" id="KW-0408">Iron</keyword>
<sequence>MAGWSERHVCWPQADPQPCSAHGGQYRIAWEADAVPGRKLFQCKRWLLHSQDYSLVIVSVCMPCHTVTRLGNIFLLFPSMEGSAAQPVRTALPCHADLCLWGCGWSPLAFARGRDRWFYGRCSLDWITLLVCDDR</sequence>
<dbReference type="GO" id="GO:0046872">
    <property type="term" value="F:metal ion binding"/>
    <property type="evidence" value="ECO:0007669"/>
    <property type="project" value="UniProtKB-KW"/>
</dbReference>
<keyword evidence="6" id="KW-1185">Reference proteome</keyword>
<accession>A0A7J7RMK8</accession>
<evidence type="ECO:0000259" key="4">
    <source>
        <dbReference type="PROSITE" id="PS51007"/>
    </source>
</evidence>
<dbReference type="AlphaFoldDB" id="A0A7J7RMK8"/>
<organism evidence="5 6">
    <name type="scientific">Myotis myotis</name>
    <name type="common">Greater mouse-eared bat</name>
    <name type="synonym">Vespertilio myotis</name>
    <dbReference type="NCBI Taxonomy" id="51298"/>
    <lineage>
        <taxon>Eukaryota</taxon>
        <taxon>Metazoa</taxon>
        <taxon>Chordata</taxon>
        <taxon>Craniata</taxon>
        <taxon>Vertebrata</taxon>
        <taxon>Euteleostomi</taxon>
        <taxon>Mammalia</taxon>
        <taxon>Eutheria</taxon>
        <taxon>Laurasiatheria</taxon>
        <taxon>Chiroptera</taxon>
        <taxon>Yangochiroptera</taxon>
        <taxon>Vespertilionidae</taxon>
        <taxon>Myotis</taxon>
    </lineage>
</organism>
<comment type="caution">
    <text evidence="5">The sequence shown here is derived from an EMBL/GenBank/DDBJ whole genome shotgun (WGS) entry which is preliminary data.</text>
</comment>
<dbReference type="InterPro" id="IPR009056">
    <property type="entry name" value="Cyt_c-like_dom"/>
</dbReference>
<dbReference type="Proteomes" id="UP000527355">
    <property type="component" value="Unassembled WGS sequence"/>
</dbReference>
<gene>
    <name evidence="5" type="ORF">mMyoMyo1_010260</name>
</gene>
<evidence type="ECO:0000313" key="5">
    <source>
        <dbReference type="EMBL" id="KAF6277391.1"/>
    </source>
</evidence>
<evidence type="ECO:0000313" key="6">
    <source>
        <dbReference type="Proteomes" id="UP000527355"/>
    </source>
</evidence>
<dbReference type="EMBL" id="JABWUV010000024">
    <property type="protein sequence ID" value="KAF6277391.1"/>
    <property type="molecule type" value="Genomic_DNA"/>
</dbReference>
<dbReference type="PROSITE" id="PS51007">
    <property type="entry name" value="CYTC"/>
    <property type="match status" value="1"/>
</dbReference>
<protein>
    <recommendedName>
        <fullName evidence="4">Cytochrome c domain-containing protein</fullName>
    </recommendedName>
</protein>
<name>A0A7J7RMK8_MYOMY</name>
<reference evidence="5 6" key="1">
    <citation type="journal article" date="2020" name="Nature">
        <title>Six reference-quality genomes reveal evolution of bat adaptations.</title>
        <authorList>
            <person name="Jebb D."/>
            <person name="Huang Z."/>
            <person name="Pippel M."/>
            <person name="Hughes G.M."/>
            <person name="Lavrichenko K."/>
            <person name="Devanna P."/>
            <person name="Winkler S."/>
            <person name="Jermiin L.S."/>
            <person name="Skirmuntt E.C."/>
            <person name="Katzourakis A."/>
            <person name="Burkitt-Gray L."/>
            <person name="Ray D.A."/>
            <person name="Sullivan K.A.M."/>
            <person name="Roscito J.G."/>
            <person name="Kirilenko B.M."/>
            <person name="Davalos L.M."/>
            <person name="Corthals A.P."/>
            <person name="Power M.L."/>
            <person name="Jones G."/>
            <person name="Ransome R.D."/>
            <person name="Dechmann D.K.N."/>
            <person name="Locatelli A.G."/>
            <person name="Puechmaille S.J."/>
            <person name="Fedrigo O."/>
            <person name="Jarvis E.D."/>
            <person name="Hiller M."/>
            <person name="Vernes S.C."/>
            <person name="Myers E.W."/>
            <person name="Teeling E.C."/>
        </authorList>
    </citation>
    <scope>NUCLEOTIDE SEQUENCE [LARGE SCALE GENOMIC DNA]</scope>
    <source>
        <strain evidence="5">MMyoMyo1</strain>
        <tissue evidence="5">Flight muscle</tissue>
    </source>
</reference>
<keyword evidence="3" id="KW-0349">Heme</keyword>
<dbReference type="GO" id="GO:0009055">
    <property type="term" value="F:electron transfer activity"/>
    <property type="evidence" value="ECO:0007669"/>
    <property type="project" value="InterPro"/>
</dbReference>
<feature type="domain" description="Cytochrome c" evidence="4">
    <location>
        <begin position="32"/>
        <end position="135"/>
    </location>
</feature>
<proteinExistence type="predicted"/>
<evidence type="ECO:0000256" key="1">
    <source>
        <dbReference type="ARBA" id="ARBA00022723"/>
    </source>
</evidence>
<evidence type="ECO:0000256" key="2">
    <source>
        <dbReference type="ARBA" id="ARBA00023004"/>
    </source>
</evidence>
<evidence type="ECO:0000256" key="3">
    <source>
        <dbReference type="PROSITE-ProRule" id="PRU00433"/>
    </source>
</evidence>
<dbReference type="GO" id="GO:0020037">
    <property type="term" value="F:heme binding"/>
    <property type="evidence" value="ECO:0007669"/>
    <property type="project" value="InterPro"/>
</dbReference>